<dbReference type="PANTHER" id="PTHR47659:SF1">
    <property type="entry name" value="TRANSCRIPTION ACTIVATOR OF GLUCONEOGENESIS ERT1"/>
    <property type="match status" value="1"/>
</dbReference>
<dbReference type="CDD" id="cd00067">
    <property type="entry name" value="GAL4"/>
    <property type="match status" value="1"/>
</dbReference>
<dbReference type="Pfam" id="PF00172">
    <property type="entry name" value="Zn_clus"/>
    <property type="match status" value="1"/>
</dbReference>
<comment type="similarity">
    <text evidence="2">Belongs to the ERT1/acuK family.</text>
</comment>
<keyword evidence="6" id="KW-0805">Transcription regulation</keyword>
<dbReference type="GO" id="GO:0008270">
    <property type="term" value="F:zinc ion binding"/>
    <property type="evidence" value="ECO:0007669"/>
    <property type="project" value="InterPro"/>
</dbReference>
<evidence type="ECO:0000256" key="1">
    <source>
        <dbReference type="ARBA" id="ARBA00004123"/>
    </source>
</evidence>
<dbReference type="AlphaFoldDB" id="A0A9P6YL93"/>
<evidence type="ECO:0000256" key="10">
    <source>
        <dbReference type="SAM" id="MobiDB-lite"/>
    </source>
</evidence>
<dbReference type="InterPro" id="IPR001138">
    <property type="entry name" value="Zn2Cys6_DnaBD"/>
</dbReference>
<dbReference type="GO" id="GO:0000981">
    <property type="term" value="F:DNA-binding transcription factor activity, RNA polymerase II-specific"/>
    <property type="evidence" value="ECO:0007669"/>
    <property type="project" value="InterPro"/>
</dbReference>
<dbReference type="InterPro" id="IPR056751">
    <property type="entry name" value="PAS_13"/>
</dbReference>
<comment type="subcellular location">
    <subcellularLocation>
        <location evidence="1">Nucleus</location>
    </subcellularLocation>
</comment>
<evidence type="ECO:0000256" key="9">
    <source>
        <dbReference type="ARBA" id="ARBA00023242"/>
    </source>
</evidence>
<protein>
    <recommendedName>
        <fullName evidence="11">Zn(2)-C6 fungal-type domain-containing protein</fullName>
    </recommendedName>
</protein>
<keyword evidence="4" id="KW-0479">Metal-binding</keyword>
<dbReference type="SMART" id="SM00066">
    <property type="entry name" value="GAL4"/>
    <property type="match status" value="1"/>
</dbReference>
<dbReference type="SUPFAM" id="SSF57701">
    <property type="entry name" value="Zn2/Cys6 DNA-binding domain"/>
    <property type="match status" value="1"/>
</dbReference>
<dbReference type="OrthoDB" id="2538135at2759"/>
<comment type="caution">
    <text evidence="12">The sequence shown here is derived from an EMBL/GenBank/DDBJ whole genome shotgun (WGS) entry which is preliminary data.</text>
</comment>
<evidence type="ECO:0000313" key="13">
    <source>
        <dbReference type="Proteomes" id="UP000717996"/>
    </source>
</evidence>
<feature type="compositionally biased region" description="Low complexity" evidence="10">
    <location>
        <begin position="75"/>
        <end position="86"/>
    </location>
</feature>
<dbReference type="InterPro" id="IPR036864">
    <property type="entry name" value="Zn2-C6_fun-type_DNA-bd_sf"/>
</dbReference>
<dbReference type="EMBL" id="JAANIT010000140">
    <property type="protein sequence ID" value="KAG1551558.1"/>
    <property type="molecule type" value="Genomic_DNA"/>
</dbReference>
<dbReference type="Pfam" id="PF24990">
    <property type="entry name" value="PAS_13"/>
    <property type="match status" value="2"/>
</dbReference>
<evidence type="ECO:0000256" key="4">
    <source>
        <dbReference type="ARBA" id="ARBA00022723"/>
    </source>
</evidence>
<evidence type="ECO:0000256" key="5">
    <source>
        <dbReference type="ARBA" id="ARBA00022833"/>
    </source>
</evidence>
<dbReference type="GO" id="GO:0005634">
    <property type="term" value="C:nucleus"/>
    <property type="evidence" value="ECO:0007669"/>
    <property type="project" value="UniProtKB-SubCell"/>
</dbReference>
<name>A0A9P6YL93_RHIOR</name>
<proteinExistence type="inferred from homology"/>
<keyword evidence="8" id="KW-0804">Transcription</keyword>
<evidence type="ECO:0000256" key="6">
    <source>
        <dbReference type="ARBA" id="ARBA00023015"/>
    </source>
</evidence>
<keyword evidence="9" id="KW-0539">Nucleus</keyword>
<keyword evidence="5" id="KW-0862">Zinc</keyword>
<dbReference type="GO" id="GO:0000977">
    <property type="term" value="F:RNA polymerase II transcription regulatory region sequence-specific DNA binding"/>
    <property type="evidence" value="ECO:0007669"/>
    <property type="project" value="TreeGrafter"/>
</dbReference>
<evidence type="ECO:0000256" key="7">
    <source>
        <dbReference type="ARBA" id="ARBA00023125"/>
    </source>
</evidence>
<feature type="domain" description="Zn(2)-C6 fungal-type" evidence="11">
    <location>
        <begin position="20"/>
        <end position="51"/>
    </location>
</feature>
<dbReference type="Gene3D" id="4.10.240.10">
    <property type="entry name" value="Zn(2)-C6 fungal-type DNA-binding domain"/>
    <property type="match status" value="1"/>
</dbReference>
<dbReference type="InterPro" id="IPR050335">
    <property type="entry name" value="ERT1_acuK_gluconeogen_tf"/>
</dbReference>
<keyword evidence="7" id="KW-0238">DNA-binding</keyword>
<organism evidence="12 13">
    <name type="scientific">Rhizopus oryzae</name>
    <name type="common">Mucormycosis agent</name>
    <name type="synonym">Rhizopus arrhizus var. delemar</name>
    <dbReference type="NCBI Taxonomy" id="64495"/>
    <lineage>
        <taxon>Eukaryota</taxon>
        <taxon>Fungi</taxon>
        <taxon>Fungi incertae sedis</taxon>
        <taxon>Mucoromycota</taxon>
        <taxon>Mucoromycotina</taxon>
        <taxon>Mucoromycetes</taxon>
        <taxon>Mucorales</taxon>
        <taxon>Mucorineae</taxon>
        <taxon>Rhizopodaceae</taxon>
        <taxon>Rhizopus</taxon>
    </lineage>
</organism>
<evidence type="ECO:0000256" key="8">
    <source>
        <dbReference type="ARBA" id="ARBA00023163"/>
    </source>
</evidence>
<evidence type="ECO:0000256" key="2">
    <source>
        <dbReference type="ARBA" id="ARBA00010855"/>
    </source>
</evidence>
<dbReference type="GO" id="GO:0006094">
    <property type="term" value="P:gluconeogenesis"/>
    <property type="evidence" value="ECO:0007669"/>
    <property type="project" value="UniProtKB-KW"/>
</dbReference>
<gene>
    <name evidence="12" type="ORF">G6F51_001766</name>
</gene>
<evidence type="ECO:0000313" key="12">
    <source>
        <dbReference type="EMBL" id="KAG1551558.1"/>
    </source>
</evidence>
<accession>A0A9P6YL93</accession>
<evidence type="ECO:0000256" key="3">
    <source>
        <dbReference type="ARBA" id="ARBA00022432"/>
    </source>
</evidence>
<keyword evidence="3" id="KW-0312">Gluconeogenesis</keyword>
<dbReference type="Proteomes" id="UP000717996">
    <property type="component" value="Unassembled WGS sequence"/>
</dbReference>
<evidence type="ECO:0000259" key="11">
    <source>
        <dbReference type="PROSITE" id="PS50048"/>
    </source>
</evidence>
<sequence>MKQEQAKSNSGPRKKKATRACIHCQKAHLTCDDSRPCQRCIKRNLSTTCTDGARKKAKYLQDIDETINTPTTAYSPQTSVSTPTSSFGPGETNEFQSQNFMNSEAHSILNAAANSALLPMENYNYGFGSNATNLEYSILSNMLGSPLINTSSNSATPNAQQNTLNNIWTSPTVGNVDMLRGDSSFLSSHNTTRLMSNTTSNNAFMNGSSNSNANNTNISNGTLKRSSVASVASSSMDTSQISASGISSLSAYGDGAVVAKVASPITANAGPAVKRRNQTITPEMAYASATKPFSYADGYHYLINYVKTSRALALFRPSVLASMMNLTEDDLVFTEKCLQRTLLEYEKLISYSGTPTVVWRRTGEIALVGKEFSLLTQWSRDMLLNKKTYIYELMSNPSAVEYWEKYALHAFDNTDSAVYSTCILMSPTKRVVPCTFCFTIKRDIFDLPSVIVGNFLPILS</sequence>
<dbReference type="PANTHER" id="PTHR47659">
    <property type="entry name" value="ZN(II)2CYS6 TRANSCRIPTION FACTOR (EUROFUNG)-RELATED"/>
    <property type="match status" value="1"/>
</dbReference>
<dbReference type="GO" id="GO:0009267">
    <property type="term" value="P:cellular response to starvation"/>
    <property type="evidence" value="ECO:0007669"/>
    <property type="project" value="TreeGrafter"/>
</dbReference>
<reference evidence="12" key="1">
    <citation type="journal article" date="2020" name="Microb. Genom.">
        <title>Genetic diversity of clinical and environmental Mucorales isolates obtained from an investigation of mucormycosis cases among solid organ transplant recipients.</title>
        <authorList>
            <person name="Nguyen M.H."/>
            <person name="Kaul D."/>
            <person name="Muto C."/>
            <person name="Cheng S.J."/>
            <person name="Richter R.A."/>
            <person name="Bruno V.M."/>
            <person name="Liu G."/>
            <person name="Beyhan S."/>
            <person name="Sundermann A.J."/>
            <person name="Mounaud S."/>
            <person name="Pasculle A.W."/>
            <person name="Nierman W.C."/>
            <person name="Driscoll E."/>
            <person name="Cumbie R."/>
            <person name="Clancy C.J."/>
            <person name="Dupont C.L."/>
        </authorList>
    </citation>
    <scope>NUCLEOTIDE SEQUENCE</scope>
    <source>
        <strain evidence="12">GL16</strain>
    </source>
</reference>
<dbReference type="PROSITE" id="PS50048">
    <property type="entry name" value="ZN2_CY6_FUNGAL_2"/>
    <property type="match status" value="1"/>
</dbReference>
<feature type="region of interest" description="Disordered" evidence="10">
    <location>
        <begin position="70"/>
        <end position="90"/>
    </location>
</feature>